<dbReference type="SUPFAM" id="SSF53335">
    <property type="entry name" value="S-adenosyl-L-methionine-dependent methyltransferases"/>
    <property type="match status" value="1"/>
</dbReference>
<comment type="caution">
    <text evidence="5">Lacks conserved residue(s) required for the propagation of feature annotation.</text>
</comment>
<keyword evidence="2 5" id="KW-0808">Transferase</keyword>
<dbReference type="GO" id="GO:0032259">
    <property type="term" value="P:methylation"/>
    <property type="evidence" value="ECO:0007669"/>
    <property type="project" value="UniProtKB-KW"/>
</dbReference>
<keyword evidence="9" id="KW-1185">Reference proteome</keyword>
<comment type="catalytic activity">
    <reaction evidence="4 5">
        <text>L-glutaminyl-[peptide chain release factor] + S-adenosyl-L-methionine = N(5)-methyl-L-glutaminyl-[peptide chain release factor] + S-adenosyl-L-homocysteine + H(+)</text>
        <dbReference type="Rhea" id="RHEA:42896"/>
        <dbReference type="Rhea" id="RHEA-COMP:10271"/>
        <dbReference type="Rhea" id="RHEA-COMP:10272"/>
        <dbReference type="ChEBI" id="CHEBI:15378"/>
        <dbReference type="ChEBI" id="CHEBI:30011"/>
        <dbReference type="ChEBI" id="CHEBI:57856"/>
        <dbReference type="ChEBI" id="CHEBI:59789"/>
        <dbReference type="ChEBI" id="CHEBI:61891"/>
        <dbReference type="EC" id="2.1.1.297"/>
    </reaction>
</comment>
<feature type="binding site" evidence="5">
    <location>
        <begin position="135"/>
        <end position="139"/>
    </location>
    <ligand>
        <name>S-adenosyl-L-methionine</name>
        <dbReference type="ChEBI" id="CHEBI:59789"/>
    </ligand>
</feature>
<dbReference type="InterPro" id="IPR019874">
    <property type="entry name" value="RF_methyltr_PrmC"/>
</dbReference>
<comment type="similarity">
    <text evidence="5">Belongs to the protein N5-glutamine methyltransferase family. PrmC subfamily.</text>
</comment>
<comment type="caution">
    <text evidence="8">The sequence shown here is derived from an EMBL/GenBank/DDBJ whole genome shotgun (WGS) entry which is preliminary data.</text>
</comment>
<dbReference type="RefSeq" id="WP_134158832.1">
    <property type="nucleotide sequence ID" value="NZ_SORF01000003.1"/>
</dbReference>
<evidence type="ECO:0000256" key="1">
    <source>
        <dbReference type="ARBA" id="ARBA00022603"/>
    </source>
</evidence>
<dbReference type="EMBL" id="SORF01000003">
    <property type="protein sequence ID" value="TDY50113.1"/>
    <property type="molecule type" value="Genomic_DNA"/>
</dbReference>
<dbReference type="Gene3D" id="1.10.8.10">
    <property type="entry name" value="DNA helicase RuvA subunit, C-terminal domain"/>
    <property type="match status" value="1"/>
</dbReference>
<dbReference type="OrthoDB" id="9800643at2"/>
<gene>
    <name evidence="5" type="primary">prmC</name>
    <name evidence="8" type="ORF">C7445_103158</name>
</gene>
<dbReference type="PANTHER" id="PTHR18895:SF74">
    <property type="entry name" value="MTRF1L RELEASE FACTOR GLUTAMINE METHYLTRANSFERASE"/>
    <property type="match status" value="1"/>
</dbReference>
<feature type="domain" description="Methyltransferase small" evidence="6">
    <location>
        <begin position="122"/>
        <end position="208"/>
    </location>
</feature>
<feature type="domain" description="Release factor glutamine methyltransferase N-terminal" evidence="7">
    <location>
        <begin position="33"/>
        <end position="89"/>
    </location>
</feature>
<reference evidence="8 9" key="1">
    <citation type="submission" date="2019-03" db="EMBL/GenBank/DDBJ databases">
        <title>Genomic Encyclopedia of Type Strains, Phase IV (KMG-IV): sequencing the most valuable type-strain genomes for metagenomic binning, comparative biology and taxonomic classification.</title>
        <authorList>
            <person name="Goeker M."/>
        </authorList>
    </citation>
    <scope>NUCLEOTIDE SEQUENCE [LARGE SCALE GENOMIC DNA]</scope>
    <source>
        <strain evidence="8 9">DSM 17974</strain>
    </source>
</reference>
<evidence type="ECO:0000259" key="7">
    <source>
        <dbReference type="Pfam" id="PF17827"/>
    </source>
</evidence>
<dbReference type="InterPro" id="IPR040758">
    <property type="entry name" value="PrmC_N"/>
</dbReference>
<organism evidence="8 9">
    <name type="scientific">Alicyclobacillus sacchari</name>
    <dbReference type="NCBI Taxonomy" id="392010"/>
    <lineage>
        <taxon>Bacteria</taxon>
        <taxon>Bacillati</taxon>
        <taxon>Bacillota</taxon>
        <taxon>Bacilli</taxon>
        <taxon>Bacillales</taxon>
        <taxon>Alicyclobacillaceae</taxon>
        <taxon>Alicyclobacillus</taxon>
    </lineage>
</organism>
<dbReference type="HAMAP" id="MF_02126">
    <property type="entry name" value="RF_methyltr_PrmC"/>
    <property type="match status" value="1"/>
</dbReference>
<dbReference type="PANTHER" id="PTHR18895">
    <property type="entry name" value="HEMK METHYLTRANSFERASE"/>
    <property type="match status" value="1"/>
</dbReference>
<keyword evidence="1 5" id="KW-0489">Methyltransferase</keyword>
<evidence type="ECO:0000256" key="2">
    <source>
        <dbReference type="ARBA" id="ARBA00022679"/>
    </source>
</evidence>
<evidence type="ECO:0000259" key="6">
    <source>
        <dbReference type="Pfam" id="PF05175"/>
    </source>
</evidence>
<dbReference type="NCBIfam" id="TIGR03534">
    <property type="entry name" value="RF_mod_PrmC"/>
    <property type="match status" value="1"/>
</dbReference>
<dbReference type="AlphaFoldDB" id="A0A4R8LRA1"/>
<feature type="binding site" evidence="5">
    <location>
        <position position="205"/>
    </location>
    <ligand>
        <name>S-adenosyl-L-methionine</name>
        <dbReference type="ChEBI" id="CHEBI:59789"/>
    </ligand>
</feature>
<dbReference type="InterPro" id="IPR002052">
    <property type="entry name" value="DNA_methylase_N6_adenine_CS"/>
</dbReference>
<sequence length="304" mass="32551">MTKPVQVAALLRTLAERLSSSSAYAHLAPGERTHQAQSEAEQILRRAAGWTRLQMLQSLRDEVTPETAGAAVDMAVRRAVGEPLAYILGSVDFYGHTFTVRPGCLIPRPDTEILVDAAVQFVRSLPVGAQVLDFGTGSGCIAISLQLACPHLRVTGVDLACDALAVAQANGERLQADVEWILANGLEWLMAEAEVGRRWHAIVSNPPYIPSVDVEGLEPSVRAYEPRLALDGGADGLLLYRQLAALPPGVLADGKAGVFLEVGCGQAPDVAGLFAHWQANGFAIEVIRDLRGIERVVTIVRHTT</sequence>
<dbReference type="GO" id="GO:0102559">
    <property type="term" value="F:peptide chain release factor N(5)-glutamine methyltransferase activity"/>
    <property type="evidence" value="ECO:0007669"/>
    <property type="project" value="UniProtKB-EC"/>
</dbReference>
<dbReference type="EC" id="2.1.1.297" evidence="5"/>
<dbReference type="NCBIfam" id="TIGR00536">
    <property type="entry name" value="hemK_fam"/>
    <property type="match status" value="1"/>
</dbReference>
<protein>
    <recommendedName>
        <fullName evidence="5">Release factor glutamine methyltransferase</fullName>
        <shortName evidence="5">RF MTase</shortName>
        <ecNumber evidence="5">2.1.1.297</ecNumber>
    </recommendedName>
    <alternativeName>
        <fullName evidence="5">N5-glutamine methyltransferase PrmC</fullName>
    </alternativeName>
    <alternativeName>
        <fullName evidence="5">Protein-(glutamine-N5) MTase PrmC</fullName>
    </alternativeName>
    <alternativeName>
        <fullName evidence="5">Protein-glutamine N-methyltransferase PrmC</fullName>
    </alternativeName>
</protein>
<dbReference type="Pfam" id="PF17827">
    <property type="entry name" value="PrmC_N"/>
    <property type="match status" value="1"/>
</dbReference>
<evidence type="ECO:0000313" key="9">
    <source>
        <dbReference type="Proteomes" id="UP000294581"/>
    </source>
</evidence>
<dbReference type="InterPro" id="IPR007848">
    <property type="entry name" value="Small_mtfrase_dom"/>
</dbReference>
<name>A0A4R8LRA1_9BACL</name>
<dbReference type="InterPro" id="IPR004556">
    <property type="entry name" value="HemK-like"/>
</dbReference>
<proteinExistence type="inferred from homology"/>
<keyword evidence="3 5" id="KW-0949">S-adenosyl-L-methionine</keyword>
<comment type="function">
    <text evidence="5">Methylates the class 1 translation termination release factors RF1/PrfA and RF2/PrfB on the glutamine residue of the universally conserved GGQ motif.</text>
</comment>
<evidence type="ECO:0000256" key="4">
    <source>
        <dbReference type="ARBA" id="ARBA00048391"/>
    </source>
</evidence>
<evidence type="ECO:0000256" key="3">
    <source>
        <dbReference type="ARBA" id="ARBA00022691"/>
    </source>
</evidence>
<feature type="binding site" evidence="5">
    <location>
        <begin position="205"/>
        <end position="208"/>
    </location>
    <ligand>
        <name>substrate</name>
    </ligand>
</feature>
<dbReference type="InterPro" id="IPR050320">
    <property type="entry name" value="N5-glutamine_MTase"/>
</dbReference>
<accession>A0A4R8LRA1</accession>
<dbReference type="PROSITE" id="PS00092">
    <property type="entry name" value="N6_MTASE"/>
    <property type="match status" value="1"/>
</dbReference>
<evidence type="ECO:0000256" key="5">
    <source>
        <dbReference type="HAMAP-Rule" id="MF_02126"/>
    </source>
</evidence>
<evidence type="ECO:0000313" key="8">
    <source>
        <dbReference type="EMBL" id="TDY50113.1"/>
    </source>
</evidence>
<dbReference type="CDD" id="cd02440">
    <property type="entry name" value="AdoMet_MTases"/>
    <property type="match status" value="1"/>
</dbReference>
<dbReference type="Proteomes" id="UP000294581">
    <property type="component" value="Unassembled WGS sequence"/>
</dbReference>
<dbReference type="Pfam" id="PF05175">
    <property type="entry name" value="MTS"/>
    <property type="match status" value="1"/>
</dbReference>
<dbReference type="InterPro" id="IPR029063">
    <property type="entry name" value="SAM-dependent_MTases_sf"/>
</dbReference>
<feature type="binding site" evidence="5">
    <location>
        <position position="158"/>
    </location>
    <ligand>
        <name>S-adenosyl-L-methionine</name>
        <dbReference type="ChEBI" id="CHEBI:59789"/>
    </ligand>
</feature>
<dbReference type="GO" id="GO:0003676">
    <property type="term" value="F:nucleic acid binding"/>
    <property type="evidence" value="ECO:0007669"/>
    <property type="project" value="InterPro"/>
</dbReference>
<dbReference type="Gene3D" id="3.40.50.150">
    <property type="entry name" value="Vaccinia Virus protein VP39"/>
    <property type="match status" value="1"/>
</dbReference>